<organism evidence="9 10">
    <name type="scientific">Venturia effusa</name>
    <dbReference type="NCBI Taxonomy" id="50376"/>
    <lineage>
        <taxon>Eukaryota</taxon>
        <taxon>Fungi</taxon>
        <taxon>Dikarya</taxon>
        <taxon>Ascomycota</taxon>
        <taxon>Pezizomycotina</taxon>
        <taxon>Dothideomycetes</taxon>
        <taxon>Pleosporomycetidae</taxon>
        <taxon>Venturiales</taxon>
        <taxon>Venturiaceae</taxon>
        <taxon>Venturia</taxon>
    </lineage>
</organism>
<dbReference type="Proteomes" id="UP000316270">
    <property type="component" value="Chromosome 12"/>
</dbReference>
<evidence type="ECO:0000313" key="9">
    <source>
        <dbReference type="EMBL" id="QDS74931.1"/>
    </source>
</evidence>
<keyword evidence="2 7" id="KW-0812">Transmembrane</keyword>
<comment type="similarity">
    <text evidence="5">Belongs to the SAT4 family.</text>
</comment>
<accession>A0A517LH10</accession>
<evidence type="ECO:0000256" key="6">
    <source>
        <dbReference type="SAM" id="MobiDB-lite"/>
    </source>
</evidence>
<gene>
    <name evidence="9" type="ORF">FKW77_004352</name>
</gene>
<dbReference type="PANTHER" id="PTHR33048:SF47">
    <property type="entry name" value="INTEGRAL MEMBRANE PROTEIN-RELATED"/>
    <property type="match status" value="1"/>
</dbReference>
<dbReference type="GO" id="GO:0016020">
    <property type="term" value="C:membrane"/>
    <property type="evidence" value="ECO:0007669"/>
    <property type="project" value="UniProtKB-SubCell"/>
</dbReference>
<feature type="transmembrane region" description="Helical" evidence="7">
    <location>
        <begin position="180"/>
        <end position="201"/>
    </location>
</feature>
<dbReference type="Pfam" id="PF20684">
    <property type="entry name" value="Fung_rhodopsin"/>
    <property type="match status" value="1"/>
</dbReference>
<protein>
    <recommendedName>
        <fullName evidence="8">Rhodopsin domain-containing protein</fullName>
    </recommendedName>
</protein>
<dbReference type="InterPro" id="IPR049326">
    <property type="entry name" value="Rhodopsin_dom_fungi"/>
</dbReference>
<feature type="transmembrane region" description="Helical" evidence="7">
    <location>
        <begin position="108"/>
        <end position="129"/>
    </location>
</feature>
<reference evidence="9 10" key="1">
    <citation type="submission" date="2019-07" db="EMBL/GenBank/DDBJ databases">
        <title>Finished genome of Venturia effusa.</title>
        <authorList>
            <person name="Young C.A."/>
            <person name="Cox M.P."/>
            <person name="Ganley A.R.D."/>
            <person name="David W.J."/>
        </authorList>
    </citation>
    <scope>NUCLEOTIDE SEQUENCE [LARGE SCALE GENOMIC DNA]</scope>
    <source>
        <strain evidence="10">albino</strain>
    </source>
</reference>
<keyword evidence="4 7" id="KW-0472">Membrane</keyword>
<feature type="domain" description="Rhodopsin" evidence="8">
    <location>
        <begin position="17"/>
        <end position="206"/>
    </location>
</feature>
<keyword evidence="10" id="KW-1185">Reference proteome</keyword>
<feature type="region of interest" description="Disordered" evidence="6">
    <location>
        <begin position="231"/>
        <end position="265"/>
    </location>
</feature>
<keyword evidence="3 7" id="KW-1133">Transmembrane helix</keyword>
<evidence type="ECO:0000256" key="5">
    <source>
        <dbReference type="ARBA" id="ARBA00038359"/>
    </source>
</evidence>
<evidence type="ECO:0000259" key="8">
    <source>
        <dbReference type="Pfam" id="PF20684"/>
    </source>
</evidence>
<evidence type="ECO:0000256" key="4">
    <source>
        <dbReference type="ARBA" id="ARBA00023136"/>
    </source>
</evidence>
<name>A0A517LH10_9PEZI</name>
<evidence type="ECO:0000256" key="2">
    <source>
        <dbReference type="ARBA" id="ARBA00022692"/>
    </source>
</evidence>
<evidence type="ECO:0000256" key="7">
    <source>
        <dbReference type="SAM" id="Phobius"/>
    </source>
</evidence>
<evidence type="ECO:0000256" key="3">
    <source>
        <dbReference type="ARBA" id="ARBA00022989"/>
    </source>
</evidence>
<dbReference type="OrthoDB" id="5278984at2759"/>
<evidence type="ECO:0000313" key="10">
    <source>
        <dbReference type="Proteomes" id="UP000316270"/>
    </source>
</evidence>
<feature type="transmembrane region" description="Helical" evidence="7">
    <location>
        <begin position="141"/>
        <end position="160"/>
    </location>
</feature>
<proteinExistence type="inferred from homology"/>
<dbReference type="InterPro" id="IPR052337">
    <property type="entry name" value="SAT4-like"/>
</dbReference>
<dbReference type="EMBL" id="CP042196">
    <property type="protein sequence ID" value="QDS74931.1"/>
    <property type="molecule type" value="Genomic_DNA"/>
</dbReference>
<feature type="transmembrane region" description="Helical" evidence="7">
    <location>
        <begin position="27"/>
        <end position="49"/>
    </location>
</feature>
<sequence>MTLALSCLDFGGNLTFKGPTSFLQIMFFFYDVHVWTVVMIKTSLAFMLLRFHQGKTWRTALYTLIVVQAMAAFASTFTNYLRCKPIKKAWEGNIIDGRCINEQRMRTWLWTISAFSIVTDAFYTIIPLTDILRLDRSLRERLALCLLMSVGLLATVASIIKTSIVSYAFNEFGETRSLSDLMLCSLLEVFLGIMGACLPCLKQRFERALYWTKRRTICFWGERVDWSDGLNKRGQKRDRHTGEERDFGCPLGLDDSSAGSESSIPLPPVRPESAVLLDGYTPDKEGQWRWSTTEAFEIPMLEQISIGEQANTDERTEDSAQRTIELMIHVPEAVVLYGANEEDTTWTREQDVFRGSRCLTDGVTEAARRVAESIGTTRTDVVDEERPVGWEEMEIGFGIKQIWAERARRSHG</sequence>
<comment type="subcellular location">
    <subcellularLocation>
        <location evidence="1">Membrane</location>
        <topology evidence="1">Multi-pass membrane protein</topology>
    </subcellularLocation>
</comment>
<evidence type="ECO:0000256" key="1">
    <source>
        <dbReference type="ARBA" id="ARBA00004141"/>
    </source>
</evidence>
<dbReference type="AlphaFoldDB" id="A0A517LH10"/>
<dbReference type="PANTHER" id="PTHR33048">
    <property type="entry name" value="PTH11-LIKE INTEGRAL MEMBRANE PROTEIN (AFU_ORTHOLOGUE AFUA_5G11245)"/>
    <property type="match status" value="1"/>
</dbReference>
<feature type="transmembrane region" description="Helical" evidence="7">
    <location>
        <begin position="61"/>
        <end position="81"/>
    </location>
</feature>